<sequence length="434" mass="47974">MSSFYLSWQLWEKMTFVLGLAILTVFCIGWGKVLWRNRLVQRQEIVDEERRIRIHELRTSGQLIELQEGHDVPFGIKAIESGIEVEGIWIPSRKNSPVRSELKLGHVHGESDTLAALDMKTSGQASAEAFPTLTRPTPRGRSSLGTTSTATVPLEPSPVSGDITASERSEFDRNKAPYKPRKSSHLRYGSYGENRFDVATLSQLEGHHSVENIPHSHRSRASRQLEPEADSSAADNEHSSGVSSDSEATLSCELLSQEDRKRQSVPEQQSTQTIDTSAPADLPSNKTVRSSVPIQCSKANYFSIPQCSPDYEPMKPLATPQQAATERSPFMPSTMPDSWPSAQLEGDSQLLRQSQNIPLSPFVPGELHMNKTLRKVNSGFQVLPAGTFGTHDSTTDERSNLYDIGGDTKRQSKLQKKPPPSITSGRISSTSERP</sequence>
<gene>
    <name evidence="2" type="ORF">LSUB1_G002708</name>
</gene>
<name>A0A8H8RKZ5_9HELO</name>
<feature type="region of interest" description="Disordered" evidence="1">
    <location>
        <begin position="387"/>
        <end position="434"/>
    </location>
</feature>
<dbReference type="Proteomes" id="UP000462212">
    <property type="component" value="Unassembled WGS sequence"/>
</dbReference>
<feature type="compositionally biased region" description="Polar residues" evidence="1">
    <location>
        <begin position="239"/>
        <end position="249"/>
    </location>
</feature>
<evidence type="ECO:0000313" key="3">
    <source>
        <dbReference type="Proteomes" id="UP000462212"/>
    </source>
</evidence>
<comment type="caution">
    <text evidence="2">The sequence shown here is derived from an EMBL/GenBank/DDBJ whole genome shotgun (WGS) entry which is preliminary data.</text>
</comment>
<dbReference type="AlphaFoldDB" id="A0A8H8RKZ5"/>
<protein>
    <submittedName>
        <fullName evidence="2">Uncharacterized protein</fullName>
    </submittedName>
</protein>
<feature type="compositionally biased region" description="Basic and acidic residues" evidence="1">
    <location>
        <begin position="393"/>
        <end position="410"/>
    </location>
</feature>
<feature type="region of interest" description="Disordered" evidence="1">
    <location>
        <begin position="210"/>
        <end position="290"/>
    </location>
</feature>
<feature type="compositionally biased region" description="Basic residues" evidence="1">
    <location>
        <begin position="176"/>
        <end position="185"/>
    </location>
</feature>
<keyword evidence="3" id="KW-1185">Reference proteome</keyword>
<reference evidence="2 3" key="1">
    <citation type="submission" date="2018-05" db="EMBL/GenBank/DDBJ databases">
        <title>Genome sequencing and assembly of the regulated plant pathogen Lachnellula willkommii and related sister species for the development of diagnostic species identification markers.</title>
        <authorList>
            <person name="Giroux E."/>
            <person name="Bilodeau G."/>
        </authorList>
    </citation>
    <scope>NUCLEOTIDE SEQUENCE [LARGE SCALE GENOMIC DNA]</scope>
    <source>
        <strain evidence="2 3">CBS 197.66</strain>
    </source>
</reference>
<evidence type="ECO:0000313" key="2">
    <source>
        <dbReference type="EMBL" id="TVY37458.1"/>
    </source>
</evidence>
<evidence type="ECO:0000256" key="1">
    <source>
        <dbReference type="SAM" id="MobiDB-lite"/>
    </source>
</evidence>
<proteinExistence type="predicted"/>
<dbReference type="OrthoDB" id="5426165at2759"/>
<dbReference type="PANTHER" id="PTHR40623:SF2">
    <property type="entry name" value="INTEGRAL MEMBRANE PROTEIN"/>
    <property type="match status" value="1"/>
</dbReference>
<dbReference type="PANTHER" id="PTHR40623">
    <property type="entry name" value="INTEGRAL MEMBRANE PROTEIN"/>
    <property type="match status" value="1"/>
</dbReference>
<feature type="compositionally biased region" description="Basic and acidic residues" evidence="1">
    <location>
        <begin position="165"/>
        <end position="175"/>
    </location>
</feature>
<accession>A0A8H8RKZ5</accession>
<feature type="compositionally biased region" description="Polar residues" evidence="1">
    <location>
        <begin position="265"/>
        <end position="276"/>
    </location>
</feature>
<feature type="compositionally biased region" description="Polar residues" evidence="1">
    <location>
        <begin position="422"/>
        <end position="434"/>
    </location>
</feature>
<dbReference type="EMBL" id="QGMJ01000348">
    <property type="protein sequence ID" value="TVY37458.1"/>
    <property type="molecule type" value="Genomic_DNA"/>
</dbReference>
<organism evidence="2 3">
    <name type="scientific">Lachnellula subtilissima</name>
    <dbReference type="NCBI Taxonomy" id="602034"/>
    <lineage>
        <taxon>Eukaryota</taxon>
        <taxon>Fungi</taxon>
        <taxon>Dikarya</taxon>
        <taxon>Ascomycota</taxon>
        <taxon>Pezizomycotina</taxon>
        <taxon>Leotiomycetes</taxon>
        <taxon>Helotiales</taxon>
        <taxon>Lachnaceae</taxon>
        <taxon>Lachnellula</taxon>
    </lineage>
</organism>
<feature type="region of interest" description="Disordered" evidence="1">
    <location>
        <begin position="128"/>
        <end position="188"/>
    </location>
</feature>